<dbReference type="InterPro" id="IPR017938">
    <property type="entry name" value="Riboflavin_synthase-like_b-brl"/>
</dbReference>
<feature type="domain" description="Flavodoxin-like" evidence="9">
    <location>
        <begin position="92"/>
        <end position="233"/>
    </location>
</feature>
<evidence type="ECO:0000313" key="11">
    <source>
        <dbReference type="EMBL" id="RPB21857.1"/>
    </source>
</evidence>
<evidence type="ECO:0000256" key="1">
    <source>
        <dbReference type="ARBA" id="ARBA00001917"/>
    </source>
</evidence>
<dbReference type="InterPro" id="IPR029039">
    <property type="entry name" value="Flavoprotein-like_sf"/>
</dbReference>
<dbReference type="InterPro" id="IPR039261">
    <property type="entry name" value="FNR_nucleotide-bd"/>
</dbReference>
<comment type="cofactor">
    <cofactor evidence="3">
        <name>FAD</name>
        <dbReference type="ChEBI" id="CHEBI:57692"/>
    </cofactor>
</comment>
<dbReference type="InterPro" id="IPR003097">
    <property type="entry name" value="CysJ-like_FAD-binding"/>
</dbReference>
<dbReference type="STRING" id="1051890.A0A3N4LG58"/>
<dbReference type="GO" id="GO:0005829">
    <property type="term" value="C:cytosol"/>
    <property type="evidence" value="ECO:0007669"/>
    <property type="project" value="TreeGrafter"/>
</dbReference>
<reference evidence="11 12" key="1">
    <citation type="journal article" date="2018" name="Nat. Ecol. Evol.">
        <title>Pezizomycetes genomes reveal the molecular basis of ectomycorrhizal truffle lifestyle.</title>
        <authorList>
            <person name="Murat C."/>
            <person name="Payen T."/>
            <person name="Noel B."/>
            <person name="Kuo A."/>
            <person name="Morin E."/>
            <person name="Chen J."/>
            <person name="Kohler A."/>
            <person name="Krizsan K."/>
            <person name="Balestrini R."/>
            <person name="Da Silva C."/>
            <person name="Montanini B."/>
            <person name="Hainaut M."/>
            <person name="Levati E."/>
            <person name="Barry K.W."/>
            <person name="Belfiori B."/>
            <person name="Cichocki N."/>
            <person name="Clum A."/>
            <person name="Dockter R.B."/>
            <person name="Fauchery L."/>
            <person name="Guy J."/>
            <person name="Iotti M."/>
            <person name="Le Tacon F."/>
            <person name="Lindquist E.A."/>
            <person name="Lipzen A."/>
            <person name="Malagnac F."/>
            <person name="Mello A."/>
            <person name="Molinier V."/>
            <person name="Miyauchi S."/>
            <person name="Poulain J."/>
            <person name="Riccioni C."/>
            <person name="Rubini A."/>
            <person name="Sitrit Y."/>
            <person name="Splivallo R."/>
            <person name="Traeger S."/>
            <person name="Wang M."/>
            <person name="Zifcakova L."/>
            <person name="Wipf D."/>
            <person name="Zambonelli A."/>
            <person name="Paolocci F."/>
            <person name="Nowrousian M."/>
            <person name="Ottonello S."/>
            <person name="Baldrian P."/>
            <person name="Spatafora J.W."/>
            <person name="Henrissat B."/>
            <person name="Nagy L.G."/>
            <person name="Aury J.M."/>
            <person name="Wincker P."/>
            <person name="Grigoriev I.V."/>
            <person name="Bonfante P."/>
            <person name="Martin F.M."/>
        </authorList>
    </citation>
    <scope>NUCLEOTIDE SEQUENCE [LARGE SCALE GENOMIC DNA]</scope>
    <source>
        <strain evidence="11 12">ATCC MYA-4762</strain>
    </source>
</reference>
<organism evidence="11 12">
    <name type="scientific">Terfezia boudieri ATCC MYA-4762</name>
    <dbReference type="NCBI Taxonomy" id="1051890"/>
    <lineage>
        <taxon>Eukaryota</taxon>
        <taxon>Fungi</taxon>
        <taxon>Dikarya</taxon>
        <taxon>Ascomycota</taxon>
        <taxon>Pezizomycotina</taxon>
        <taxon>Pezizomycetes</taxon>
        <taxon>Pezizales</taxon>
        <taxon>Pezizaceae</taxon>
        <taxon>Terfezia</taxon>
    </lineage>
</organism>
<keyword evidence="12" id="KW-1185">Reference proteome</keyword>
<dbReference type="InterPro" id="IPR001433">
    <property type="entry name" value="OxRdtase_FAD/NAD-bd"/>
</dbReference>
<keyword evidence="7" id="KW-0521">NADP</keyword>
<evidence type="ECO:0000256" key="4">
    <source>
        <dbReference type="ARBA" id="ARBA00022630"/>
    </source>
</evidence>
<gene>
    <name evidence="11" type="ORF">L211DRAFT_827472</name>
</gene>
<evidence type="ECO:0000256" key="8">
    <source>
        <dbReference type="ARBA" id="ARBA00023002"/>
    </source>
</evidence>
<evidence type="ECO:0000256" key="2">
    <source>
        <dbReference type="ARBA" id="ARBA00001971"/>
    </source>
</evidence>
<dbReference type="InterPro" id="IPR023173">
    <property type="entry name" value="NADPH_Cyt_P450_Rdtase_alpha"/>
</dbReference>
<dbReference type="GO" id="GO:0050660">
    <property type="term" value="F:flavin adenine dinucleotide binding"/>
    <property type="evidence" value="ECO:0007669"/>
    <property type="project" value="TreeGrafter"/>
</dbReference>
<evidence type="ECO:0000259" key="10">
    <source>
        <dbReference type="PROSITE" id="PS51384"/>
    </source>
</evidence>
<evidence type="ECO:0000256" key="7">
    <source>
        <dbReference type="ARBA" id="ARBA00022857"/>
    </source>
</evidence>
<keyword evidence="6" id="KW-0274">FAD</keyword>
<evidence type="ECO:0000313" key="12">
    <source>
        <dbReference type="Proteomes" id="UP000267821"/>
    </source>
</evidence>
<proteinExistence type="predicted"/>
<evidence type="ECO:0000256" key="3">
    <source>
        <dbReference type="ARBA" id="ARBA00001974"/>
    </source>
</evidence>
<comment type="cofactor">
    <cofactor evidence="1">
        <name>FMN</name>
        <dbReference type="ChEBI" id="CHEBI:58210"/>
    </cofactor>
</comment>
<evidence type="ECO:0000256" key="5">
    <source>
        <dbReference type="ARBA" id="ARBA00022643"/>
    </source>
</evidence>
<dbReference type="Gene3D" id="3.40.50.360">
    <property type="match status" value="1"/>
</dbReference>
<dbReference type="PROSITE" id="PS51384">
    <property type="entry name" value="FAD_FR"/>
    <property type="match status" value="1"/>
</dbReference>
<dbReference type="Gene3D" id="1.20.990.10">
    <property type="entry name" value="NADPH-cytochrome p450 Reductase, Chain A, domain 3"/>
    <property type="match status" value="1"/>
</dbReference>
<dbReference type="Pfam" id="PF00258">
    <property type="entry name" value="Flavodoxin_1"/>
    <property type="match status" value="1"/>
</dbReference>
<keyword evidence="4" id="KW-0285">Flavoprotein</keyword>
<dbReference type="EMBL" id="ML121556">
    <property type="protein sequence ID" value="RPB21857.1"/>
    <property type="molecule type" value="Genomic_DNA"/>
</dbReference>
<sequence length="644" mass="72106">MQLPALGHACDYASPLLAAFMQLEEQYGRETAVKEANLILATLLLRFNLKLDDPTEIVQAQVHPLNLRSLAFELPQKPPIKIPPPELLAKSLCIFYGSYTKTCENLAIRLAAEAKNHKLNVVECDTLDALAGRIPKQLPVFIITSTIHGGPPPNARHFVSWLKSLTGDTLQGTKFAVFGSGAGSRSPNTYQANPKLIEEQMLLRGATRLMQRGVGNAEGSTRRDFAKWKEDYFWPYFDIEPPPFSTDVKLKVSVPKVNPDFTYELGTALVEKNVVLTGPSEPEKRHITLKLPEGMTYKAGDYLSVLPTNPRENVKRAMTRFKLDWNAVLDITEGGLVIPEGDNISPWRVLSKYVELGRLALEGDIKAIAECAEGETKIKILSLLADGVYEKEVYDKKLSPLDLLEKFQQVNMDLGVFLSILPPMEYRRYSISSSPLSDPKICTLTYGVMSEPHKSGTGWFHGVASTYLSRMQEDFIIEVGTVGSDEFHLPKDPEETPVIMICAGTGLSPFRGFVQERAILKRRNPSLRLADALLFIGCRYEIEDRIHGKELDEWQKDGVVGLRYAFSQEPHKSKGCKYVQERVVLETDEVKKLLVQEAQIYVCGSNKVGKGARAALETIYKGMGKSQQEIEDIFDKRLHEDVFE</sequence>
<dbReference type="OrthoDB" id="1470350at2759"/>
<dbReference type="PANTHER" id="PTHR19384:SF127">
    <property type="entry name" value="BIFUNCTIONAL CYTOCHROME P450_NADPH--P450 REDUCTASE"/>
    <property type="match status" value="1"/>
</dbReference>
<dbReference type="AlphaFoldDB" id="A0A3N4LG58"/>
<dbReference type="PROSITE" id="PS50902">
    <property type="entry name" value="FLAVODOXIN_LIKE"/>
    <property type="match status" value="1"/>
</dbReference>
<dbReference type="PRINTS" id="PR00371">
    <property type="entry name" value="FPNCR"/>
</dbReference>
<name>A0A3N4LG58_9PEZI</name>
<dbReference type="InParanoid" id="A0A3N4LG58"/>
<keyword evidence="5" id="KW-0288">FMN</keyword>
<dbReference type="PANTHER" id="PTHR19384">
    <property type="entry name" value="NITRIC OXIDE SYNTHASE-RELATED"/>
    <property type="match status" value="1"/>
</dbReference>
<comment type="cofactor">
    <cofactor evidence="2">
        <name>heme</name>
        <dbReference type="ChEBI" id="CHEBI:30413"/>
    </cofactor>
</comment>
<evidence type="ECO:0000259" key="9">
    <source>
        <dbReference type="PROSITE" id="PS50902"/>
    </source>
</evidence>
<evidence type="ECO:0000256" key="6">
    <source>
        <dbReference type="ARBA" id="ARBA00022827"/>
    </source>
</evidence>
<dbReference type="GO" id="GO:0010181">
    <property type="term" value="F:FMN binding"/>
    <property type="evidence" value="ECO:0007669"/>
    <property type="project" value="InterPro"/>
</dbReference>
<dbReference type="InterPro" id="IPR001094">
    <property type="entry name" value="Flavdoxin-like"/>
</dbReference>
<dbReference type="InterPro" id="IPR017927">
    <property type="entry name" value="FAD-bd_FR_type"/>
</dbReference>
<dbReference type="SUPFAM" id="SSF63380">
    <property type="entry name" value="Riboflavin synthase domain-like"/>
    <property type="match status" value="1"/>
</dbReference>
<protein>
    <submittedName>
        <fullName evidence="11">Riboflavin synthase domain-like protein</fullName>
    </submittedName>
</protein>
<dbReference type="Proteomes" id="UP000267821">
    <property type="component" value="Unassembled WGS sequence"/>
</dbReference>
<feature type="domain" description="FAD-binding FR-type" evidence="10">
    <location>
        <begin position="263"/>
        <end position="490"/>
    </location>
</feature>
<dbReference type="Pfam" id="PF00175">
    <property type="entry name" value="NAD_binding_1"/>
    <property type="match status" value="1"/>
</dbReference>
<dbReference type="GO" id="GO:0003958">
    <property type="term" value="F:NADPH-hemoprotein reductase activity"/>
    <property type="evidence" value="ECO:0007669"/>
    <property type="project" value="TreeGrafter"/>
</dbReference>
<dbReference type="SUPFAM" id="SSF52218">
    <property type="entry name" value="Flavoproteins"/>
    <property type="match status" value="1"/>
</dbReference>
<dbReference type="InterPro" id="IPR001709">
    <property type="entry name" value="Flavoprot_Pyr_Nucl_cyt_Rdtase"/>
</dbReference>
<dbReference type="Gene3D" id="2.40.30.10">
    <property type="entry name" value="Translation factors"/>
    <property type="match status" value="1"/>
</dbReference>
<dbReference type="PRINTS" id="PR00369">
    <property type="entry name" value="FLAVODOXIN"/>
</dbReference>
<dbReference type="SUPFAM" id="SSF52343">
    <property type="entry name" value="Ferredoxin reductase-like, C-terminal NADP-linked domain"/>
    <property type="match status" value="1"/>
</dbReference>
<accession>A0A3N4LG58</accession>
<keyword evidence="8" id="KW-0560">Oxidoreductase</keyword>
<dbReference type="Pfam" id="PF00667">
    <property type="entry name" value="FAD_binding_1"/>
    <property type="match status" value="1"/>
</dbReference>
<dbReference type="Gene3D" id="3.40.50.80">
    <property type="entry name" value="Nucleotide-binding domain of ferredoxin-NADP reductase (FNR) module"/>
    <property type="match status" value="1"/>
</dbReference>
<dbReference type="InterPro" id="IPR008254">
    <property type="entry name" value="Flavodoxin/NO_synth"/>
</dbReference>